<dbReference type="PANTHER" id="PTHR45947">
    <property type="entry name" value="SULFOQUINOVOSYL TRANSFERASE SQD2"/>
    <property type="match status" value="1"/>
</dbReference>
<evidence type="ECO:0000313" key="3">
    <source>
        <dbReference type="EMBL" id="MEI4548484.1"/>
    </source>
</evidence>
<proteinExistence type="predicted"/>
<feature type="domain" description="Glycosyltransferase subfamily 4-like N-terminal" evidence="2">
    <location>
        <begin position="15"/>
        <end position="180"/>
    </location>
</feature>
<keyword evidence="3" id="KW-0808">Transferase</keyword>
<dbReference type="PANTHER" id="PTHR45947:SF3">
    <property type="entry name" value="SULFOQUINOVOSYL TRANSFERASE SQD2"/>
    <property type="match status" value="1"/>
</dbReference>
<sequence length="379" mass="42025">MKVLHIGKYYFPFFGGIEKVTQELVENEVYSESVTSCVLVHQHLSSLHTSYETINNVEVRKVAISGVFAYAPIAPTFLYELNKAIDEFQPDIIHVQMPNLSAFTCLLSSKAKKIPWVIHWQSDVIGAVPDFKIKLLYPFYRIFEKALLKQCQKIITTSPPYLECSSALTEYKSKCSVIPIGIKDSVDASLSPQQNNGLSLLMIGRLTYYKGHELILKALSQFTDEKVTLTIIGSGELKEKLVGLANTLQLNDKVNFLGSVDGETLAAELVNTDLLCLPSIEKTEAFGVVLLEAAMHGKPALVSNVEGSGMSWVVQDAQTGFVVKSNNVDAIVQSLTNVINNKEQLKSLGVNARTRFEQTFNLNVVAKQIIDVYLTCLKR</sequence>
<feature type="domain" description="Glycosyl transferase family 1" evidence="1">
    <location>
        <begin position="199"/>
        <end position="354"/>
    </location>
</feature>
<dbReference type="Pfam" id="PF13579">
    <property type="entry name" value="Glyco_trans_4_4"/>
    <property type="match status" value="1"/>
</dbReference>
<dbReference type="GO" id="GO:0016757">
    <property type="term" value="F:glycosyltransferase activity"/>
    <property type="evidence" value="ECO:0007669"/>
    <property type="project" value="UniProtKB-KW"/>
</dbReference>
<dbReference type="SUPFAM" id="SSF53756">
    <property type="entry name" value="UDP-Glycosyltransferase/glycogen phosphorylase"/>
    <property type="match status" value="1"/>
</dbReference>
<dbReference type="Pfam" id="PF00534">
    <property type="entry name" value="Glycos_transf_1"/>
    <property type="match status" value="1"/>
</dbReference>
<keyword evidence="3" id="KW-0328">Glycosyltransferase</keyword>
<dbReference type="RefSeq" id="WP_336434432.1">
    <property type="nucleotide sequence ID" value="NZ_JBAWKS010000001.1"/>
</dbReference>
<comment type="caution">
    <text evidence="3">The sequence shown here is derived from an EMBL/GenBank/DDBJ whole genome shotgun (WGS) entry which is preliminary data.</text>
</comment>
<organism evidence="3 4">
    <name type="scientific">Pseudoalteromonas spongiae</name>
    <dbReference type="NCBI Taxonomy" id="298657"/>
    <lineage>
        <taxon>Bacteria</taxon>
        <taxon>Pseudomonadati</taxon>
        <taxon>Pseudomonadota</taxon>
        <taxon>Gammaproteobacteria</taxon>
        <taxon>Alteromonadales</taxon>
        <taxon>Pseudoalteromonadaceae</taxon>
        <taxon>Pseudoalteromonas</taxon>
    </lineage>
</organism>
<dbReference type="InterPro" id="IPR028098">
    <property type="entry name" value="Glyco_trans_4-like_N"/>
</dbReference>
<dbReference type="EMBL" id="JBAWKS010000001">
    <property type="protein sequence ID" value="MEI4548484.1"/>
    <property type="molecule type" value="Genomic_DNA"/>
</dbReference>
<reference evidence="3 4" key="1">
    <citation type="submission" date="2023-12" db="EMBL/GenBank/DDBJ databases">
        <title>Friends and Foes: Symbiotic and Algicidal bacterial influence on Karenia brevis blooms.</title>
        <authorList>
            <person name="Fei C."/>
            <person name="Mohamed A.R."/>
            <person name="Booker A."/>
            <person name="Arshad M."/>
            <person name="Klass S."/>
            <person name="Ahn S."/>
            <person name="Gilbert P.M."/>
            <person name="Heil C.A."/>
            <person name="Martinez J.M."/>
            <person name="Amin S.A."/>
        </authorList>
    </citation>
    <scope>NUCLEOTIDE SEQUENCE [LARGE SCALE GENOMIC DNA]</scope>
    <source>
        <strain evidence="3 4">CE15</strain>
    </source>
</reference>
<dbReference type="Proteomes" id="UP001382455">
    <property type="component" value="Unassembled WGS sequence"/>
</dbReference>
<dbReference type="InterPro" id="IPR050194">
    <property type="entry name" value="Glycosyltransferase_grp1"/>
</dbReference>
<dbReference type="EC" id="2.4.-.-" evidence="3"/>
<dbReference type="InterPro" id="IPR001296">
    <property type="entry name" value="Glyco_trans_1"/>
</dbReference>
<evidence type="ECO:0000313" key="4">
    <source>
        <dbReference type="Proteomes" id="UP001382455"/>
    </source>
</evidence>
<evidence type="ECO:0000259" key="2">
    <source>
        <dbReference type="Pfam" id="PF13579"/>
    </source>
</evidence>
<accession>A0ABU8END8</accession>
<name>A0ABU8END8_9GAMM</name>
<evidence type="ECO:0000259" key="1">
    <source>
        <dbReference type="Pfam" id="PF00534"/>
    </source>
</evidence>
<dbReference type="Gene3D" id="3.40.50.2000">
    <property type="entry name" value="Glycogen Phosphorylase B"/>
    <property type="match status" value="2"/>
</dbReference>
<gene>
    <name evidence="3" type="ORF">WAE96_02020</name>
</gene>
<keyword evidence="4" id="KW-1185">Reference proteome</keyword>
<protein>
    <submittedName>
        <fullName evidence="3">Glycosyltransferase</fullName>
        <ecNumber evidence="3">2.4.-.-</ecNumber>
    </submittedName>
</protein>